<dbReference type="RefSeq" id="WP_183538981.1">
    <property type="nucleotide sequence ID" value="NZ_JACHHV010000005.1"/>
</dbReference>
<name>A0A841C479_9LACT</name>
<comment type="caution">
    <text evidence="1">The sequence shown here is derived from an EMBL/GenBank/DDBJ whole genome shotgun (WGS) entry which is preliminary data.</text>
</comment>
<accession>A0A841C479</accession>
<dbReference type="EMBL" id="JACHHV010000005">
    <property type="protein sequence ID" value="MBB5887623.1"/>
    <property type="molecule type" value="Genomic_DNA"/>
</dbReference>
<gene>
    <name evidence="1" type="ORF">HNQ37_000495</name>
</gene>
<organism evidence="1 2">
    <name type="scientific">Lactovum miscens</name>
    <dbReference type="NCBI Taxonomy" id="190387"/>
    <lineage>
        <taxon>Bacteria</taxon>
        <taxon>Bacillati</taxon>
        <taxon>Bacillota</taxon>
        <taxon>Bacilli</taxon>
        <taxon>Lactobacillales</taxon>
        <taxon>Streptococcaceae</taxon>
        <taxon>Lactovum</taxon>
    </lineage>
</organism>
<keyword evidence="2" id="KW-1185">Reference proteome</keyword>
<evidence type="ECO:0000313" key="1">
    <source>
        <dbReference type="EMBL" id="MBB5887623.1"/>
    </source>
</evidence>
<proteinExistence type="predicted"/>
<sequence length="99" mass="11501">MHEIKINDLRSFAKAGNSTVKLDSYYHYEIAKIKKDGIYVSGGTIFIDGRRTELKTQVPFYEIYKHIDTIKQGRVLLAERRAGKLIGTWKYEQMIGEMD</sequence>
<dbReference type="AlphaFoldDB" id="A0A841C479"/>
<protein>
    <submittedName>
        <fullName evidence="1">Uncharacterized protein</fullName>
    </submittedName>
</protein>
<dbReference type="Proteomes" id="UP000562464">
    <property type="component" value="Unassembled WGS sequence"/>
</dbReference>
<evidence type="ECO:0000313" key="2">
    <source>
        <dbReference type="Proteomes" id="UP000562464"/>
    </source>
</evidence>
<reference evidence="1 2" key="1">
    <citation type="submission" date="2020-08" db="EMBL/GenBank/DDBJ databases">
        <title>Genomic Encyclopedia of Type Strains, Phase IV (KMG-IV): sequencing the most valuable type-strain genomes for metagenomic binning, comparative biology and taxonomic classification.</title>
        <authorList>
            <person name="Goeker M."/>
        </authorList>
    </citation>
    <scope>NUCLEOTIDE SEQUENCE [LARGE SCALE GENOMIC DNA]</scope>
    <source>
        <strain evidence="1 2">DSM 14925</strain>
    </source>
</reference>